<dbReference type="EMBL" id="JAUUTY010000003">
    <property type="protein sequence ID" value="KAK1669437.1"/>
    <property type="molecule type" value="Genomic_DNA"/>
</dbReference>
<accession>A0AAD8T432</accession>
<organism evidence="1 2">
    <name type="scientific">Lolium multiflorum</name>
    <name type="common">Italian ryegrass</name>
    <name type="synonym">Lolium perenne subsp. multiflorum</name>
    <dbReference type="NCBI Taxonomy" id="4521"/>
    <lineage>
        <taxon>Eukaryota</taxon>
        <taxon>Viridiplantae</taxon>
        <taxon>Streptophyta</taxon>
        <taxon>Embryophyta</taxon>
        <taxon>Tracheophyta</taxon>
        <taxon>Spermatophyta</taxon>
        <taxon>Magnoliopsida</taxon>
        <taxon>Liliopsida</taxon>
        <taxon>Poales</taxon>
        <taxon>Poaceae</taxon>
        <taxon>BOP clade</taxon>
        <taxon>Pooideae</taxon>
        <taxon>Poodae</taxon>
        <taxon>Poeae</taxon>
        <taxon>Poeae Chloroplast Group 2 (Poeae type)</taxon>
        <taxon>Loliodinae</taxon>
        <taxon>Loliinae</taxon>
        <taxon>Lolium</taxon>
    </lineage>
</organism>
<dbReference type="Proteomes" id="UP001231189">
    <property type="component" value="Unassembled WGS sequence"/>
</dbReference>
<dbReference type="AlphaFoldDB" id="A0AAD8T432"/>
<reference evidence="1" key="1">
    <citation type="submission" date="2023-07" db="EMBL/GenBank/DDBJ databases">
        <title>A chromosome-level genome assembly of Lolium multiflorum.</title>
        <authorList>
            <person name="Chen Y."/>
            <person name="Copetti D."/>
            <person name="Kolliker R."/>
            <person name="Studer B."/>
        </authorList>
    </citation>
    <scope>NUCLEOTIDE SEQUENCE</scope>
    <source>
        <strain evidence="1">02402/16</strain>
        <tissue evidence="1">Leaf</tissue>
    </source>
</reference>
<evidence type="ECO:0008006" key="3">
    <source>
        <dbReference type="Google" id="ProtNLM"/>
    </source>
</evidence>
<name>A0AAD8T432_LOLMU</name>
<dbReference type="InterPro" id="IPR043502">
    <property type="entry name" value="DNA/RNA_pol_sf"/>
</dbReference>
<evidence type="ECO:0000313" key="1">
    <source>
        <dbReference type="EMBL" id="KAK1669437.1"/>
    </source>
</evidence>
<sequence>MLETPLHVQVLPLYTPPLAHLLRSAPSRLFRCGDVERCHGVRQRCPLPRFVLCSFRVDVELRCRRSNISADDAEVPCNIDWKDVQVYIDDVVITSKKGTTLIEDLKETFDNLDKFCLKLNPTKCSFGVPVENFSGS</sequence>
<comment type="caution">
    <text evidence="1">The sequence shown here is derived from an EMBL/GenBank/DDBJ whole genome shotgun (WGS) entry which is preliminary data.</text>
</comment>
<gene>
    <name evidence="1" type="ORF">QYE76_057596</name>
</gene>
<proteinExistence type="predicted"/>
<dbReference type="InterPro" id="IPR043128">
    <property type="entry name" value="Rev_trsase/Diguanyl_cyclase"/>
</dbReference>
<keyword evidence="2" id="KW-1185">Reference proteome</keyword>
<protein>
    <recommendedName>
        <fullName evidence="3">Reverse transcriptase domain-containing protein</fullName>
    </recommendedName>
</protein>
<dbReference type="Gene3D" id="3.30.70.270">
    <property type="match status" value="1"/>
</dbReference>
<evidence type="ECO:0000313" key="2">
    <source>
        <dbReference type="Proteomes" id="UP001231189"/>
    </source>
</evidence>
<dbReference type="SUPFAM" id="SSF56672">
    <property type="entry name" value="DNA/RNA polymerases"/>
    <property type="match status" value="1"/>
</dbReference>